<dbReference type="GO" id="GO:0051536">
    <property type="term" value="F:iron-sulfur cluster binding"/>
    <property type="evidence" value="ECO:0007669"/>
    <property type="project" value="InterPro"/>
</dbReference>
<dbReference type="PANTHER" id="PTHR11995:SF14">
    <property type="entry name" value="NADH DEHYDROGENASE [UBIQUINONE] IRON-SULFUR PROTEIN 7, MITOCHONDRIAL"/>
    <property type="match status" value="1"/>
</dbReference>
<dbReference type="InterPro" id="IPR006137">
    <property type="entry name" value="NADH_UbQ_OxRdtase-like_20kDa"/>
</dbReference>
<dbReference type="GO" id="GO:0008137">
    <property type="term" value="F:NADH dehydrogenase (ubiquinone) activity"/>
    <property type="evidence" value="ECO:0007669"/>
    <property type="project" value="InterPro"/>
</dbReference>
<evidence type="ECO:0000259" key="1">
    <source>
        <dbReference type="Pfam" id="PF00329"/>
    </source>
</evidence>
<dbReference type="SUPFAM" id="SSF56770">
    <property type="entry name" value="HydA/Nqo6-like"/>
    <property type="match status" value="1"/>
</dbReference>
<dbReference type="Pfam" id="PF00329">
    <property type="entry name" value="Complex1_30kDa"/>
    <property type="match status" value="1"/>
</dbReference>
<dbReference type="InterPro" id="IPR001268">
    <property type="entry name" value="NADH_UbQ_OxRdtase_30kDa_su"/>
</dbReference>
<dbReference type="Gene3D" id="3.40.50.12280">
    <property type="match status" value="1"/>
</dbReference>
<dbReference type="Pfam" id="PF01058">
    <property type="entry name" value="Oxidored_q6"/>
    <property type="match status" value="1"/>
</dbReference>
<protein>
    <submittedName>
        <fullName evidence="3">NADH-quinone oxidoreductase subunit NuoB</fullName>
        <ecNumber evidence="3">1.6.5.11</ecNumber>
    </submittedName>
</protein>
<dbReference type="GO" id="GO:0016491">
    <property type="term" value="F:oxidoreductase activity"/>
    <property type="evidence" value="ECO:0007669"/>
    <property type="project" value="UniProtKB-KW"/>
</dbReference>
<evidence type="ECO:0000259" key="2">
    <source>
        <dbReference type="Pfam" id="PF01058"/>
    </source>
</evidence>
<dbReference type="EC" id="1.6.5.11" evidence="3"/>
<dbReference type="AlphaFoldDB" id="A0A7J3XXY9"/>
<organism evidence="3">
    <name type="scientific">Thermogladius calderae</name>
    <dbReference type="NCBI Taxonomy" id="1200300"/>
    <lineage>
        <taxon>Archaea</taxon>
        <taxon>Thermoproteota</taxon>
        <taxon>Thermoprotei</taxon>
        <taxon>Desulfurococcales</taxon>
        <taxon>Desulfurococcaceae</taxon>
        <taxon>Thermogladius</taxon>
    </lineage>
</organism>
<dbReference type="SUPFAM" id="SSF143243">
    <property type="entry name" value="Nqo5-like"/>
    <property type="match status" value="1"/>
</dbReference>
<feature type="domain" description="NADH:ubiquinone oxidoreductase 30kDa subunit" evidence="1">
    <location>
        <begin position="202"/>
        <end position="319"/>
    </location>
</feature>
<name>A0A7J3XXY9_9CREN</name>
<dbReference type="Gene3D" id="3.30.460.80">
    <property type="entry name" value="NADH:ubiquinone oxidoreductase, 30kDa subunit"/>
    <property type="match status" value="1"/>
</dbReference>
<sequence>MASVMRRIVNWARSRSPWMIHYCAACGAIEFPMLATSPLDWERYGYMPVPSPRQADFMAGMGYLTRKTVKLMINLFRQTPNPKYVVAGCNCTATGGLYWDSYATFKRLDDFFTVSGWVPGCMPMPDDWTALLVDLRRQVEGGLKKDVLKDVESYIKSVEEEERKWAKEYYSRSQPPVSYSFKETYPECEENYPDLKLCVTSVGREKLRSVLGELKSKGFQLLLNIDAVDYPKNGVIELYYVVENTGDGSQMAVKTFTPRGDPVVESVHDLYPNALYIEREVYEMMGLVFRGHPDLRKWILDGNWEGPPPLRKDVDTASYVVKTFYKGDRYGR</sequence>
<dbReference type="GO" id="GO:0009060">
    <property type="term" value="P:aerobic respiration"/>
    <property type="evidence" value="ECO:0007669"/>
    <property type="project" value="TreeGrafter"/>
</dbReference>
<dbReference type="EMBL" id="DRYK01000029">
    <property type="protein sequence ID" value="HHP67574.1"/>
    <property type="molecule type" value="Genomic_DNA"/>
</dbReference>
<evidence type="ECO:0000313" key="3">
    <source>
        <dbReference type="EMBL" id="HHP67574.1"/>
    </source>
</evidence>
<feature type="domain" description="NADH:ubiquinone oxidoreductase-like 20kDa subunit" evidence="2">
    <location>
        <begin position="23"/>
        <end position="134"/>
    </location>
</feature>
<gene>
    <name evidence="3" type="primary">nuoB</name>
    <name evidence="3" type="ORF">ENM60_02115</name>
</gene>
<accession>A0A7J3XXY9</accession>
<comment type="caution">
    <text evidence="3">The sequence shown here is derived from an EMBL/GenBank/DDBJ whole genome shotgun (WGS) entry which is preliminary data.</text>
</comment>
<dbReference type="NCBIfam" id="NF005012">
    <property type="entry name" value="PRK06411.1"/>
    <property type="match status" value="1"/>
</dbReference>
<dbReference type="GO" id="GO:0015990">
    <property type="term" value="P:electron transport coupled proton transport"/>
    <property type="evidence" value="ECO:0007669"/>
    <property type="project" value="TreeGrafter"/>
</dbReference>
<proteinExistence type="predicted"/>
<dbReference type="PANTHER" id="PTHR11995">
    <property type="entry name" value="NADH DEHYDROGENASE"/>
    <property type="match status" value="1"/>
</dbReference>
<keyword evidence="3" id="KW-0560">Oxidoreductase</keyword>
<dbReference type="GO" id="GO:0045271">
    <property type="term" value="C:respiratory chain complex I"/>
    <property type="evidence" value="ECO:0007669"/>
    <property type="project" value="TreeGrafter"/>
</dbReference>
<dbReference type="InterPro" id="IPR037232">
    <property type="entry name" value="NADH_quin_OxRdtase_su_C/D-like"/>
</dbReference>
<reference evidence="3" key="1">
    <citation type="journal article" date="2020" name="mSystems">
        <title>Genome- and Community-Level Interaction Insights into Carbon Utilization and Element Cycling Functions of Hydrothermarchaeota in Hydrothermal Sediment.</title>
        <authorList>
            <person name="Zhou Z."/>
            <person name="Liu Y."/>
            <person name="Xu W."/>
            <person name="Pan J."/>
            <person name="Luo Z.H."/>
            <person name="Li M."/>
        </authorList>
    </citation>
    <scope>NUCLEOTIDE SEQUENCE [LARGE SCALE GENOMIC DNA]</scope>
    <source>
        <strain evidence="3">SpSt-110</strain>
    </source>
</reference>